<evidence type="ECO:0000256" key="1">
    <source>
        <dbReference type="ARBA" id="ARBA00001771"/>
    </source>
</evidence>
<dbReference type="Pfam" id="PF02110">
    <property type="entry name" value="HK"/>
    <property type="match status" value="1"/>
</dbReference>
<keyword evidence="5" id="KW-0808">Transferase</keyword>
<evidence type="ECO:0000256" key="10">
    <source>
        <dbReference type="ARBA" id="ARBA00022842"/>
    </source>
</evidence>
<dbReference type="InterPro" id="IPR029056">
    <property type="entry name" value="Ribokinase-like"/>
</dbReference>
<dbReference type="CDD" id="cd01170">
    <property type="entry name" value="THZ_kinase"/>
    <property type="match status" value="1"/>
</dbReference>
<evidence type="ECO:0000256" key="9">
    <source>
        <dbReference type="ARBA" id="ARBA00022840"/>
    </source>
</evidence>
<dbReference type="HAMAP" id="MF_00228">
    <property type="entry name" value="Thz_kinase"/>
    <property type="match status" value="1"/>
</dbReference>
<keyword evidence="10" id="KW-0460">Magnesium</keyword>
<sequence length="288" mass="30718">MNNSLTLTNQTAMSTEELKIAVGEAFDAIRAKRPMIHQITNYVVMNQTANATLHIGASPVMAHAVDEVEEMVSLANALVINTGTLSRHWIEGMHLAGKRANQQVIPIVLDPVGVGATNFRTETILKLLDSLDIAIIKGNSGEIGKLNSETVQVRGVDSIMGTNVPCQTVLELSRKRDGKTIVALSGKIDYVSDGRQVIMIKNECDLLNQLTGMGCTVSAIMGCFAGITDNYLLAAVGGFAVMGVCAELAAKDSRVRGAASFQVALFDRLSTLTGTELANLLDIEIVNC</sequence>
<evidence type="ECO:0000256" key="6">
    <source>
        <dbReference type="ARBA" id="ARBA00022723"/>
    </source>
</evidence>
<dbReference type="GO" id="GO:0009228">
    <property type="term" value="P:thiamine biosynthetic process"/>
    <property type="evidence" value="ECO:0007669"/>
    <property type="project" value="UniProtKB-KW"/>
</dbReference>
<proteinExistence type="inferred from homology"/>
<evidence type="ECO:0000256" key="4">
    <source>
        <dbReference type="ARBA" id="ARBA00012129"/>
    </source>
</evidence>
<evidence type="ECO:0000256" key="8">
    <source>
        <dbReference type="ARBA" id="ARBA00022777"/>
    </source>
</evidence>
<dbReference type="GO" id="GO:0009229">
    <property type="term" value="P:thiamine diphosphate biosynthetic process"/>
    <property type="evidence" value="ECO:0007669"/>
    <property type="project" value="UniProtKB-UniPathway"/>
</dbReference>
<name>G3KGX2_PHIRO</name>
<evidence type="ECO:0000256" key="11">
    <source>
        <dbReference type="ARBA" id="ARBA00022977"/>
    </source>
</evidence>
<dbReference type="Gene3D" id="3.40.1190.20">
    <property type="match status" value="1"/>
</dbReference>
<dbReference type="GO" id="GO:0005524">
    <property type="term" value="F:ATP binding"/>
    <property type="evidence" value="ECO:0007669"/>
    <property type="project" value="UniProtKB-KW"/>
</dbReference>
<evidence type="ECO:0000256" key="7">
    <source>
        <dbReference type="ARBA" id="ARBA00022741"/>
    </source>
</evidence>
<dbReference type="GO" id="GO:0004417">
    <property type="term" value="F:hydroxyethylthiazole kinase activity"/>
    <property type="evidence" value="ECO:0007669"/>
    <property type="project" value="UniProtKB-EC"/>
</dbReference>
<comment type="pathway">
    <text evidence="3">Cofactor biosynthesis; thiamine diphosphate biosynthesis; 4-methyl-5-(2-phosphoethyl)-thiazole from 5-(2-hydroxyethyl)-4-methylthiazole: step 1/1.</text>
</comment>
<evidence type="ECO:0000256" key="2">
    <source>
        <dbReference type="ARBA" id="ARBA00001946"/>
    </source>
</evidence>
<reference evidence="12" key="1">
    <citation type="journal article" date="2011" name="Proc. Natl. Acad. Sci. U.S.A.">
        <title>A widespread class of reverse transcriptase-related cellular genes.</title>
        <authorList>
            <person name="Gladyshev E.A."/>
            <person name="Arkhipova I.R."/>
        </authorList>
    </citation>
    <scope>NUCLEOTIDE SEQUENCE</scope>
</reference>
<dbReference type="EMBL" id="JN235989">
    <property type="protein sequence ID" value="AEN94429.1"/>
    <property type="molecule type" value="Genomic_DNA"/>
</dbReference>
<dbReference type="AlphaFoldDB" id="G3KGX2"/>
<comment type="cofactor">
    <cofactor evidence="2">
        <name>Mg(2+)</name>
        <dbReference type="ChEBI" id="CHEBI:18420"/>
    </cofactor>
</comment>
<keyword evidence="11" id="KW-0784">Thiamine biosynthesis</keyword>
<dbReference type="SUPFAM" id="SSF53613">
    <property type="entry name" value="Ribokinase-like"/>
    <property type="match status" value="1"/>
</dbReference>
<dbReference type="GO" id="GO:0000287">
    <property type="term" value="F:magnesium ion binding"/>
    <property type="evidence" value="ECO:0007669"/>
    <property type="project" value="InterPro"/>
</dbReference>
<dbReference type="NCBIfam" id="NF006830">
    <property type="entry name" value="PRK09355.1"/>
    <property type="match status" value="1"/>
</dbReference>
<dbReference type="UniPathway" id="UPA00060">
    <property type="reaction ID" value="UER00139"/>
</dbReference>
<dbReference type="EC" id="2.7.1.50" evidence="4"/>
<organism evidence="12">
    <name type="scientific">Philodina roseola</name>
    <name type="common">Rotifer</name>
    <dbReference type="NCBI Taxonomy" id="96448"/>
    <lineage>
        <taxon>Eukaryota</taxon>
        <taxon>Metazoa</taxon>
        <taxon>Spiralia</taxon>
        <taxon>Gnathifera</taxon>
        <taxon>Rotifera</taxon>
        <taxon>Eurotatoria</taxon>
        <taxon>Bdelloidea</taxon>
        <taxon>Philodinida</taxon>
        <taxon>Philodinidae</taxon>
        <taxon>Philodina</taxon>
    </lineage>
</organism>
<evidence type="ECO:0000256" key="5">
    <source>
        <dbReference type="ARBA" id="ARBA00022679"/>
    </source>
</evidence>
<keyword evidence="7" id="KW-0547">Nucleotide-binding</keyword>
<keyword evidence="9" id="KW-0067">ATP-binding</keyword>
<keyword evidence="8 12" id="KW-0418">Kinase</keyword>
<dbReference type="InterPro" id="IPR000417">
    <property type="entry name" value="Hyethyz_kinase"/>
</dbReference>
<evidence type="ECO:0000256" key="3">
    <source>
        <dbReference type="ARBA" id="ARBA00004868"/>
    </source>
</evidence>
<evidence type="ECO:0000313" key="12">
    <source>
        <dbReference type="EMBL" id="AEN94429.1"/>
    </source>
</evidence>
<accession>G3KGX2</accession>
<protein>
    <recommendedName>
        <fullName evidence="4">hydroxyethylthiazole kinase</fullName>
        <ecNumber evidence="4">2.7.1.50</ecNumber>
    </recommendedName>
</protein>
<dbReference type="PRINTS" id="PR01099">
    <property type="entry name" value="HYETHTZKNASE"/>
</dbReference>
<keyword evidence="6" id="KW-0479">Metal-binding</keyword>
<dbReference type="PIRSF" id="PIRSF000513">
    <property type="entry name" value="Thz_kinase"/>
    <property type="match status" value="1"/>
</dbReference>
<dbReference type="NCBIfam" id="TIGR00694">
    <property type="entry name" value="thiM"/>
    <property type="match status" value="1"/>
</dbReference>
<comment type="catalytic activity">
    <reaction evidence="1">
        <text>5-(2-hydroxyethyl)-4-methylthiazole + ATP = 4-methyl-5-(2-phosphooxyethyl)-thiazole + ADP + H(+)</text>
        <dbReference type="Rhea" id="RHEA:24212"/>
        <dbReference type="ChEBI" id="CHEBI:15378"/>
        <dbReference type="ChEBI" id="CHEBI:17957"/>
        <dbReference type="ChEBI" id="CHEBI:30616"/>
        <dbReference type="ChEBI" id="CHEBI:58296"/>
        <dbReference type="ChEBI" id="CHEBI:456216"/>
        <dbReference type="EC" id="2.7.1.50"/>
    </reaction>
</comment>